<keyword evidence="3 4" id="KW-0012">Acyltransferase</keyword>
<keyword evidence="2 4" id="KW-0808">Transferase</keyword>
<dbReference type="PANTHER" id="PTHR30098:SF2">
    <property type="entry name" value="LEUCYL_PHENYLALANYL-TRNA--PROTEIN TRANSFERASE"/>
    <property type="match status" value="1"/>
</dbReference>
<dbReference type="PANTHER" id="PTHR30098">
    <property type="entry name" value="LEUCYL/PHENYLALANYL-TRNA--PROTEIN TRANSFERASE"/>
    <property type="match status" value="1"/>
</dbReference>
<dbReference type="HAMAP" id="MF_00688">
    <property type="entry name" value="Leu_Phe_trans"/>
    <property type="match status" value="1"/>
</dbReference>
<keyword evidence="1 4" id="KW-0963">Cytoplasm</keyword>
<dbReference type="EMBL" id="JBHRSW010000005">
    <property type="protein sequence ID" value="MFC3120509.1"/>
    <property type="molecule type" value="Genomic_DNA"/>
</dbReference>
<comment type="subcellular location">
    <subcellularLocation>
        <location evidence="4">Cytoplasm</location>
    </subcellularLocation>
</comment>
<evidence type="ECO:0000256" key="3">
    <source>
        <dbReference type="ARBA" id="ARBA00023315"/>
    </source>
</evidence>
<dbReference type="Pfam" id="PF03588">
    <property type="entry name" value="Leu_Phe_trans"/>
    <property type="match status" value="1"/>
</dbReference>
<reference evidence="6" key="1">
    <citation type="journal article" date="2019" name="Int. J. Syst. Evol. Microbiol.">
        <title>The Global Catalogue of Microorganisms (GCM) 10K type strain sequencing project: providing services to taxonomists for standard genome sequencing and annotation.</title>
        <authorList>
            <consortium name="The Broad Institute Genomics Platform"/>
            <consortium name="The Broad Institute Genome Sequencing Center for Infectious Disease"/>
            <person name="Wu L."/>
            <person name="Ma J."/>
        </authorList>
    </citation>
    <scope>NUCLEOTIDE SEQUENCE [LARGE SCALE GENOMIC DNA]</scope>
    <source>
        <strain evidence="6">KCTC 52473</strain>
    </source>
</reference>
<organism evidence="5 6">
    <name type="scientific">Agaribacter flavus</name>
    <dbReference type="NCBI Taxonomy" id="1902781"/>
    <lineage>
        <taxon>Bacteria</taxon>
        <taxon>Pseudomonadati</taxon>
        <taxon>Pseudomonadota</taxon>
        <taxon>Gammaproteobacteria</taxon>
        <taxon>Alteromonadales</taxon>
        <taxon>Alteromonadaceae</taxon>
        <taxon>Agaribacter</taxon>
    </lineage>
</organism>
<comment type="caution">
    <text evidence="5">The sequence shown here is derived from an EMBL/GenBank/DDBJ whole genome shotgun (WGS) entry which is preliminary data.</text>
</comment>
<comment type="catalytic activity">
    <reaction evidence="4">
        <text>N-terminal L-lysyl-[protein] + L-leucyl-tRNA(Leu) = N-terminal L-leucyl-L-lysyl-[protein] + tRNA(Leu) + H(+)</text>
        <dbReference type="Rhea" id="RHEA:12340"/>
        <dbReference type="Rhea" id="RHEA-COMP:9613"/>
        <dbReference type="Rhea" id="RHEA-COMP:9622"/>
        <dbReference type="Rhea" id="RHEA-COMP:12670"/>
        <dbReference type="Rhea" id="RHEA-COMP:12671"/>
        <dbReference type="ChEBI" id="CHEBI:15378"/>
        <dbReference type="ChEBI" id="CHEBI:65249"/>
        <dbReference type="ChEBI" id="CHEBI:78442"/>
        <dbReference type="ChEBI" id="CHEBI:78494"/>
        <dbReference type="ChEBI" id="CHEBI:133043"/>
        <dbReference type="EC" id="2.3.2.6"/>
    </reaction>
</comment>
<name>A0ABV7FJP8_9ALTE</name>
<keyword evidence="6" id="KW-1185">Reference proteome</keyword>
<protein>
    <recommendedName>
        <fullName evidence="4">Leucyl/phenylalanyl-tRNA--protein transferase</fullName>
        <ecNumber evidence="4">2.3.2.6</ecNumber>
    </recommendedName>
    <alternativeName>
        <fullName evidence="4">L/F-transferase</fullName>
    </alternativeName>
    <alternativeName>
        <fullName evidence="4">Leucyltransferase</fullName>
    </alternativeName>
    <alternativeName>
        <fullName evidence="4">Phenyalanyltransferase</fullName>
    </alternativeName>
</protein>
<evidence type="ECO:0000256" key="2">
    <source>
        <dbReference type="ARBA" id="ARBA00022679"/>
    </source>
</evidence>
<comment type="catalytic activity">
    <reaction evidence="4">
        <text>L-phenylalanyl-tRNA(Phe) + an N-terminal L-alpha-aminoacyl-[protein] = an N-terminal L-phenylalanyl-L-alpha-aminoacyl-[protein] + tRNA(Phe)</text>
        <dbReference type="Rhea" id="RHEA:43632"/>
        <dbReference type="Rhea" id="RHEA-COMP:9668"/>
        <dbReference type="Rhea" id="RHEA-COMP:9699"/>
        <dbReference type="Rhea" id="RHEA-COMP:10636"/>
        <dbReference type="Rhea" id="RHEA-COMP:10637"/>
        <dbReference type="ChEBI" id="CHEBI:78442"/>
        <dbReference type="ChEBI" id="CHEBI:78531"/>
        <dbReference type="ChEBI" id="CHEBI:78597"/>
        <dbReference type="ChEBI" id="CHEBI:83561"/>
        <dbReference type="EC" id="2.3.2.6"/>
    </reaction>
</comment>
<dbReference type="InterPro" id="IPR042221">
    <property type="entry name" value="Leu/Phe-tRNA_Trfase_N"/>
</dbReference>
<sequence length="242" mass="27615">MIELFKLDHSLNFPAHQLALSEPNGLLAFGGDLSPERLLHAYKNGIFPWFSEGEPILWWTPNPRGIINLTTYQPSRSLRKNVRKYNYRATMNHAFDAVIKKCATIPRHIEKNTENPNSTWITNEMIHAYIDLHYMGHAHSVEIWDTNNTLVGGLYGIALNNIFCGESMFHVSTDASKAALWALAEHMRAFGMPIIDCQMSNPHLTSLGCEEIDRDNFLHILKQASETEVGAECWKKQTLFFK</sequence>
<proteinExistence type="inferred from homology"/>
<dbReference type="Gene3D" id="3.30.70.3550">
    <property type="entry name" value="Leucyl/phenylalanyl-tRNA-protein transferase, N-terminal domain"/>
    <property type="match status" value="1"/>
</dbReference>
<dbReference type="GO" id="GO:0008914">
    <property type="term" value="F:leucyl-tRNA--protein transferase activity"/>
    <property type="evidence" value="ECO:0007669"/>
    <property type="project" value="UniProtKB-EC"/>
</dbReference>
<evidence type="ECO:0000313" key="6">
    <source>
        <dbReference type="Proteomes" id="UP001595478"/>
    </source>
</evidence>
<comment type="catalytic activity">
    <reaction evidence="4">
        <text>N-terminal L-arginyl-[protein] + L-leucyl-tRNA(Leu) = N-terminal L-leucyl-L-arginyl-[protein] + tRNA(Leu) + H(+)</text>
        <dbReference type="Rhea" id="RHEA:50416"/>
        <dbReference type="Rhea" id="RHEA-COMP:9613"/>
        <dbReference type="Rhea" id="RHEA-COMP:9622"/>
        <dbReference type="Rhea" id="RHEA-COMP:12672"/>
        <dbReference type="Rhea" id="RHEA-COMP:12673"/>
        <dbReference type="ChEBI" id="CHEBI:15378"/>
        <dbReference type="ChEBI" id="CHEBI:64719"/>
        <dbReference type="ChEBI" id="CHEBI:78442"/>
        <dbReference type="ChEBI" id="CHEBI:78494"/>
        <dbReference type="ChEBI" id="CHEBI:133044"/>
        <dbReference type="EC" id="2.3.2.6"/>
    </reaction>
</comment>
<comment type="similarity">
    <text evidence="4">Belongs to the L/F-transferase family.</text>
</comment>
<gene>
    <name evidence="4 5" type="primary">aat</name>
    <name evidence="5" type="ORF">ACFOHL_02640</name>
</gene>
<comment type="function">
    <text evidence="4">Functions in the N-end rule pathway of protein degradation where it conjugates Leu, Phe and, less efficiently, Met from aminoacyl-tRNAs to the N-termini of proteins containing an N-terminal arginine or lysine.</text>
</comment>
<dbReference type="NCBIfam" id="TIGR00667">
    <property type="entry name" value="aat"/>
    <property type="match status" value="1"/>
</dbReference>
<dbReference type="SUPFAM" id="SSF55729">
    <property type="entry name" value="Acyl-CoA N-acyltransferases (Nat)"/>
    <property type="match status" value="1"/>
</dbReference>
<evidence type="ECO:0000256" key="1">
    <source>
        <dbReference type="ARBA" id="ARBA00022490"/>
    </source>
</evidence>
<dbReference type="Proteomes" id="UP001595478">
    <property type="component" value="Unassembled WGS sequence"/>
</dbReference>
<dbReference type="InterPro" id="IPR004616">
    <property type="entry name" value="Leu/Phe-tRNA_Trfase"/>
</dbReference>
<dbReference type="EC" id="2.3.2.6" evidence="4"/>
<dbReference type="InterPro" id="IPR016181">
    <property type="entry name" value="Acyl_CoA_acyltransferase"/>
</dbReference>
<dbReference type="RefSeq" id="WP_376918649.1">
    <property type="nucleotide sequence ID" value="NZ_JBHRSW010000005.1"/>
</dbReference>
<evidence type="ECO:0000256" key="4">
    <source>
        <dbReference type="HAMAP-Rule" id="MF_00688"/>
    </source>
</evidence>
<dbReference type="InterPro" id="IPR042203">
    <property type="entry name" value="Leu/Phe-tRNA_Trfase_C"/>
</dbReference>
<evidence type="ECO:0000313" key="5">
    <source>
        <dbReference type="EMBL" id="MFC3120509.1"/>
    </source>
</evidence>
<dbReference type="Gene3D" id="3.40.630.70">
    <property type="entry name" value="Leucyl/phenylalanyl-tRNA-protein transferase, C-terminal domain"/>
    <property type="match status" value="1"/>
</dbReference>
<accession>A0ABV7FJP8</accession>